<evidence type="ECO:0000313" key="2">
    <source>
        <dbReference type="EMBL" id="MDN5212159.1"/>
    </source>
</evidence>
<sequence length="387" mass="41666">MKKILLLIISLSLLIITYNVQAQEEEEESKFPIDISGSVDTYFKTNLTSKNVDADGDFITPGSSFANKSGFALGMVNLIASKEWDNVGFVADLVFGPRGSDAVFNSVASASIVNQLYGYWNVSDKVTLTLGNFNTFLGYEVISPVDNFNYSTSYMFSYGPFSHTGIKADISLSDNMSLMLGVLNPTDFTEFNPTSTYSIGAQLGYENDNGSIYFNVLYGDQDGTLDEDLGPVTDDTSAGNTLQFDITTGWNVTDAVYVGLNATYNTTDPGEIYNGTSIEDVSGDNAGFYGVAGYLQITTSDVFAIGTRIEYFSEFEEGAGAIGAYDLNGDANILDVTLTGQISVGDHLTLIPELRLDAASEDGTFPDSDLEATKSLASFLFGAVFSF</sequence>
<evidence type="ECO:0000256" key="1">
    <source>
        <dbReference type="SAM" id="SignalP"/>
    </source>
</evidence>
<dbReference type="SUPFAM" id="SSF56935">
    <property type="entry name" value="Porins"/>
    <property type="match status" value="1"/>
</dbReference>
<gene>
    <name evidence="2" type="ORF">QQ020_08855</name>
</gene>
<feature type="chain" id="PRO_5045094478" evidence="1">
    <location>
        <begin position="23"/>
        <end position="387"/>
    </location>
</feature>
<keyword evidence="1" id="KW-0732">Signal</keyword>
<dbReference type="Proteomes" id="UP001172083">
    <property type="component" value="Unassembled WGS sequence"/>
</dbReference>
<protein>
    <submittedName>
        <fullName evidence="2">Porin</fullName>
    </submittedName>
</protein>
<accession>A0ABT8L366</accession>
<keyword evidence="3" id="KW-1185">Reference proteome</keyword>
<reference evidence="2" key="1">
    <citation type="submission" date="2023-06" db="EMBL/GenBank/DDBJ databases">
        <title>Genomic of Agaribacillus aureum.</title>
        <authorList>
            <person name="Wang G."/>
        </authorList>
    </citation>
    <scope>NUCLEOTIDE SEQUENCE</scope>
    <source>
        <strain evidence="2">BMA12</strain>
    </source>
</reference>
<dbReference type="Pfam" id="PF07642">
    <property type="entry name" value="BBP2"/>
    <property type="match status" value="1"/>
</dbReference>
<evidence type="ECO:0000313" key="3">
    <source>
        <dbReference type="Proteomes" id="UP001172083"/>
    </source>
</evidence>
<dbReference type="EMBL" id="JAUJEB010000001">
    <property type="protein sequence ID" value="MDN5212159.1"/>
    <property type="molecule type" value="Genomic_DNA"/>
</dbReference>
<proteinExistence type="predicted"/>
<comment type="caution">
    <text evidence="2">The sequence shown here is derived from an EMBL/GenBank/DDBJ whole genome shotgun (WGS) entry which is preliminary data.</text>
</comment>
<dbReference type="InterPro" id="IPR011486">
    <property type="entry name" value="BBP2"/>
</dbReference>
<feature type="signal peptide" evidence="1">
    <location>
        <begin position="1"/>
        <end position="22"/>
    </location>
</feature>
<dbReference type="RefSeq" id="WP_346757483.1">
    <property type="nucleotide sequence ID" value="NZ_JAUJEB010000001.1"/>
</dbReference>
<name>A0ABT8L366_9BACT</name>
<organism evidence="2 3">
    <name type="scientific">Agaribacillus aureus</name>
    <dbReference type="NCBI Taxonomy" id="3051825"/>
    <lineage>
        <taxon>Bacteria</taxon>
        <taxon>Pseudomonadati</taxon>
        <taxon>Bacteroidota</taxon>
        <taxon>Cytophagia</taxon>
        <taxon>Cytophagales</taxon>
        <taxon>Splendidivirgaceae</taxon>
        <taxon>Agaribacillus</taxon>
    </lineage>
</organism>